<dbReference type="PANTHER" id="PTHR34969:SF5">
    <property type="entry name" value="MYOSIN HEAVY CHAIN-LIKE PROTEIN"/>
    <property type="match status" value="1"/>
</dbReference>
<feature type="domain" description="TH1" evidence="2">
    <location>
        <begin position="22"/>
        <end position="203"/>
    </location>
</feature>
<dbReference type="Proteomes" id="UP000291084">
    <property type="component" value="Chromosome 2"/>
</dbReference>
<evidence type="ECO:0000313" key="4">
    <source>
        <dbReference type="Proteomes" id="UP000291084"/>
    </source>
</evidence>
<dbReference type="GO" id="GO:0016459">
    <property type="term" value="C:myosin complex"/>
    <property type="evidence" value="ECO:0007669"/>
    <property type="project" value="InterPro"/>
</dbReference>
<protein>
    <recommendedName>
        <fullName evidence="2">TH1 domain-containing protein</fullName>
    </recommendedName>
</protein>
<sequence>MSEGNQIDDSKNDDVAEDESSPVQRDEPEEKIRKRDHIDILSHPNVMRLLNKQGDQIVLFADKVLKFTGSGKMKYRYLMITDFAVYLIDPETDSLRRRIALAAVEKICVSELTDNFLVVIIPTEYDLLIASARKNEIITAFVEAYEPEVVSSNRYLEFTPIARSHIAPSFAIVLVCDCLYDLQWVPENFYRMCLEILYIHASKQLTLLAILHFLIHGLNRDGMLSN</sequence>
<dbReference type="GO" id="GO:0003774">
    <property type="term" value="F:cytoskeletal motor activity"/>
    <property type="evidence" value="ECO:0007669"/>
    <property type="project" value="InterPro"/>
</dbReference>
<proteinExistence type="predicted"/>
<evidence type="ECO:0000313" key="3">
    <source>
        <dbReference type="EMBL" id="BAT78782.1"/>
    </source>
</evidence>
<dbReference type="AlphaFoldDB" id="A0A0S3RE61"/>
<evidence type="ECO:0000259" key="2">
    <source>
        <dbReference type="PROSITE" id="PS51757"/>
    </source>
</evidence>
<dbReference type="InterPro" id="IPR010926">
    <property type="entry name" value="Myosin_TH1"/>
</dbReference>
<dbReference type="PANTHER" id="PTHR34969">
    <property type="entry name" value="OS01G0621700 PROTEIN"/>
    <property type="match status" value="1"/>
</dbReference>
<organism evidence="3 4">
    <name type="scientific">Vigna angularis var. angularis</name>
    <dbReference type="NCBI Taxonomy" id="157739"/>
    <lineage>
        <taxon>Eukaryota</taxon>
        <taxon>Viridiplantae</taxon>
        <taxon>Streptophyta</taxon>
        <taxon>Embryophyta</taxon>
        <taxon>Tracheophyta</taxon>
        <taxon>Spermatophyta</taxon>
        <taxon>Magnoliopsida</taxon>
        <taxon>eudicotyledons</taxon>
        <taxon>Gunneridae</taxon>
        <taxon>Pentapetalae</taxon>
        <taxon>rosids</taxon>
        <taxon>fabids</taxon>
        <taxon>Fabales</taxon>
        <taxon>Fabaceae</taxon>
        <taxon>Papilionoideae</taxon>
        <taxon>50 kb inversion clade</taxon>
        <taxon>NPAAA clade</taxon>
        <taxon>indigoferoid/millettioid clade</taxon>
        <taxon>Phaseoleae</taxon>
        <taxon>Vigna</taxon>
    </lineage>
</organism>
<dbReference type="EMBL" id="AP015035">
    <property type="protein sequence ID" value="BAT78782.1"/>
    <property type="molecule type" value="Genomic_DNA"/>
</dbReference>
<dbReference type="PROSITE" id="PS51757">
    <property type="entry name" value="TH1"/>
    <property type="match status" value="1"/>
</dbReference>
<gene>
    <name evidence="3" type="primary">Vigan.02G151000</name>
    <name evidence="3" type="ORF">VIGAN_02151000</name>
</gene>
<accession>A0A0S3RE61</accession>
<dbReference type="OrthoDB" id="6108017at2759"/>
<feature type="region of interest" description="Disordered" evidence="1">
    <location>
        <begin position="1"/>
        <end position="35"/>
    </location>
</feature>
<reference evidence="3 4" key="1">
    <citation type="journal article" date="2015" name="Sci. Rep.">
        <title>The power of single molecule real-time sequencing technology in the de novo assembly of a eukaryotic genome.</title>
        <authorList>
            <person name="Sakai H."/>
            <person name="Naito K."/>
            <person name="Ogiso-Tanaka E."/>
            <person name="Takahashi Y."/>
            <person name="Iseki K."/>
            <person name="Muto C."/>
            <person name="Satou K."/>
            <person name="Teruya K."/>
            <person name="Shiroma A."/>
            <person name="Shimoji M."/>
            <person name="Hirano T."/>
            <person name="Itoh T."/>
            <person name="Kaga A."/>
            <person name="Tomooka N."/>
        </authorList>
    </citation>
    <scope>NUCLEOTIDE SEQUENCE [LARGE SCALE GENOMIC DNA]</scope>
    <source>
        <strain evidence="4">cv. Shumari</strain>
    </source>
</reference>
<keyword evidence="4" id="KW-1185">Reference proteome</keyword>
<feature type="compositionally biased region" description="Basic and acidic residues" evidence="1">
    <location>
        <begin position="24"/>
        <end position="35"/>
    </location>
</feature>
<evidence type="ECO:0000256" key="1">
    <source>
        <dbReference type="SAM" id="MobiDB-lite"/>
    </source>
</evidence>
<dbReference type="Pfam" id="PF06017">
    <property type="entry name" value="Myosin_TH1"/>
    <property type="match status" value="1"/>
</dbReference>
<name>A0A0S3RE61_PHAAN</name>